<dbReference type="Pfam" id="PF02770">
    <property type="entry name" value="Acyl-CoA_dh_M"/>
    <property type="match status" value="1"/>
</dbReference>
<feature type="domain" description="Acetyl-CoA dehydrogenase-like C-terminal" evidence="14">
    <location>
        <begin position="469"/>
        <end position="593"/>
    </location>
</feature>
<dbReference type="PANTHER" id="PTHR42803">
    <property type="entry name" value="ACYL-COA DEHYDROGENASE"/>
    <property type="match status" value="1"/>
</dbReference>
<dbReference type="InterPro" id="IPR036250">
    <property type="entry name" value="AcylCo_DH-like_C"/>
</dbReference>
<dbReference type="EC" id="1.3.99.41" evidence="8"/>
<dbReference type="FunFam" id="2.40.110.10:FF:000031">
    <property type="entry name" value="Acyl-CoA dehydrogenase, putative"/>
    <property type="match status" value="1"/>
</dbReference>
<evidence type="ECO:0000259" key="12">
    <source>
        <dbReference type="Pfam" id="PF02770"/>
    </source>
</evidence>
<dbReference type="Gene3D" id="2.40.110.10">
    <property type="entry name" value="Butyryl-CoA Dehydrogenase, subunit A, domain 2"/>
    <property type="match status" value="1"/>
</dbReference>
<sequence length="598" mass="63432">MSSYVAPLDDMRFALDLAGLLDIAALPPFAEATPDLIDAVLEEAGKFGAGVLAPINEIGDRQGCTLDPSGTVHLPEGAVEAYQQFIEAGWNSLPFDPEYGGQGLPGVVGVAVQEIWQAANMAWALCPLLTTGTIEALSAHGTEEQKALFLPKLVSGEWTGTMNLTESQAGSDLAQLRCKAEPAPDLGEGVFRITGQKIFITHGDHEAAENICHLVLARLPDAPPGVKGISLFLVPKFLVNPDGSLGAHNDVKAVSLEHKLGIHGSPTCVMAFGDEGGAIGTLVGEPHRGLACMFTMMNNARLNIGLQGIGIADRAYQHAVAFAKERVQGVDVTDPATGKTTIVHHPDVRRMLMHMRAKTEAGRALTYYAVAQMDLSKAHPDEAARAAANVRVDLLTPVVKAWSTEVGFEVSDLGVQVHGGTGYIEETGAAQHMRDARICRIYEGTNGIQAMDLVGRKVLRDKGAGVRVLLAEMRETEAALKAAPADVAVMAGSFARAVDDLENTTTWILEHASPAAAQGASTPYTFLFGLAAGGWLMMKAALEARRRLDAGEGNPATWKAKIGTAHYYADAVLPFTAAHRAAAEAGPDSLMVLEEDWF</sequence>
<keyword evidence="5 10" id="KW-0560">Oxidoreductase</keyword>
<dbReference type="Gene3D" id="1.10.540.10">
    <property type="entry name" value="Acyl-CoA dehydrogenase/oxidase, N-terminal domain"/>
    <property type="match status" value="1"/>
</dbReference>
<evidence type="ECO:0000259" key="13">
    <source>
        <dbReference type="Pfam" id="PF02771"/>
    </source>
</evidence>
<dbReference type="GO" id="GO:0050660">
    <property type="term" value="F:flavin adenine dinucleotide binding"/>
    <property type="evidence" value="ECO:0007669"/>
    <property type="project" value="InterPro"/>
</dbReference>
<dbReference type="InterPro" id="IPR046373">
    <property type="entry name" value="Acyl-CoA_Oxase/DH_mid-dom_sf"/>
</dbReference>
<comment type="similarity">
    <text evidence="2 10">Belongs to the acyl-CoA dehydrogenase family.</text>
</comment>
<evidence type="ECO:0000256" key="10">
    <source>
        <dbReference type="RuleBase" id="RU362125"/>
    </source>
</evidence>
<dbReference type="Pfam" id="PF02771">
    <property type="entry name" value="Acyl-CoA_dh_N"/>
    <property type="match status" value="1"/>
</dbReference>
<dbReference type="OrthoDB" id="5510711at2"/>
<evidence type="ECO:0000256" key="2">
    <source>
        <dbReference type="ARBA" id="ARBA00009347"/>
    </source>
</evidence>
<evidence type="ECO:0000256" key="5">
    <source>
        <dbReference type="ARBA" id="ARBA00023002"/>
    </source>
</evidence>
<dbReference type="STRING" id="69960.SAMN05421720_12028"/>
<comment type="function">
    <text evidence="7">Involved in the assimilation of dimethylsulphoniopropionate (DMSP), an important compound in the fixation of carbon in marine phytoplankton, by mediating the conversion of 3-(methylthio)propanoyl-CoA (MMPA-CoA) to 3-(methylthio)acryloyl-CoA (MTA-CoA).</text>
</comment>
<dbReference type="Gene3D" id="1.20.140.10">
    <property type="entry name" value="Butyryl-CoA Dehydrogenase, subunit A, domain 3"/>
    <property type="match status" value="1"/>
</dbReference>
<accession>A0A1G7HF92</accession>
<comment type="catalytic activity">
    <reaction evidence="6">
        <text>3-(methylsulfanyl)propanoyl-CoA + oxidized [electron-transfer flavoprotein] + H(+) = 3-(methylsulfanyl)acryloyl-CoA + reduced [electron-transfer flavoprotein]</text>
        <dbReference type="Rhea" id="RHEA:52612"/>
        <dbReference type="Rhea" id="RHEA-COMP:10685"/>
        <dbReference type="Rhea" id="RHEA-COMP:10686"/>
        <dbReference type="ChEBI" id="CHEBI:15378"/>
        <dbReference type="ChEBI" id="CHEBI:57692"/>
        <dbReference type="ChEBI" id="CHEBI:58307"/>
        <dbReference type="ChEBI" id="CHEBI:82815"/>
        <dbReference type="ChEBI" id="CHEBI:84994"/>
        <dbReference type="EC" id="1.3.99.41"/>
    </reaction>
    <physiologicalReaction direction="left-to-right" evidence="6">
        <dbReference type="Rhea" id="RHEA:52613"/>
    </physiologicalReaction>
</comment>
<dbReference type="SUPFAM" id="SSF56645">
    <property type="entry name" value="Acyl-CoA dehydrogenase NM domain-like"/>
    <property type="match status" value="1"/>
</dbReference>
<dbReference type="Pfam" id="PF12806">
    <property type="entry name" value="Acyl-CoA_dh_C"/>
    <property type="match status" value="1"/>
</dbReference>
<dbReference type="Proteomes" id="UP000199412">
    <property type="component" value="Unassembled WGS sequence"/>
</dbReference>
<dbReference type="SUPFAM" id="SSF47203">
    <property type="entry name" value="Acyl-CoA dehydrogenase C-terminal domain-like"/>
    <property type="match status" value="1"/>
</dbReference>
<keyword evidence="3 10" id="KW-0285">Flavoprotein</keyword>
<feature type="domain" description="Acyl-CoA dehydrogenase/oxidase N-terminal" evidence="13">
    <location>
        <begin position="79"/>
        <end position="157"/>
    </location>
</feature>
<evidence type="ECO:0000313" key="16">
    <source>
        <dbReference type="Proteomes" id="UP000199412"/>
    </source>
</evidence>
<name>A0A1G7HF92_9PROT</name>
<dbReference type="RefSeq" id="WP_092787977.1">
    <property type="nucleotide sequence ID" value="NZ_FNAP01000020.1"/>
</dbReference>
<feature type="domain" description="Acyl-CoA oxidase/dehydrogenase middle" evidence="12">
    <location>
        <begin position="162"/>
        <end position="272"/>
    </location>
</feature>
<dbReference type="InterPro" id="IPR009075">
    <property type="entry name" value="AcylCo_DH/oxidase_C"/>
</dbReference>
<protein>
    <recommendedName>
        <fullName evidence="9">3-methylmercaptopropionyl-CoA dehydrogenase</fullName>
        <ecNumber evidence="8">1.3.99.41</ecNumber>
    </recommendedName>
</protein>
<dbReference type="InterPro" id="IPR052166">
    <property type="entry name" value="Diverse_Acyl-CoA_DH"/>
</dbReference>
<dbReference type="InterPro" id="IPR006091">
    <property type="entry name" value="Acyl-CoA_Oxase/DH_mid-dom"/>
</dbReference>
<evidence type="ECO:0000259" key="11">
    <source>
        <dbReference type="Pfam" id="PF00441"/>
    </source>
</evidence>
<gene>
    <name evidence="15" type="ORF">SAMN05421720_12028</name>
</gene>
<proteinExistence type="inferred from homology"/>
<dbReference type="Pfam" id="PF00441">
    <property type="entry name" value="Acyl-CoA_dh_1"/>
    <property type="match status" value="1"/>
</dbReference>
<evidence type="ECO:0000256" key="3">
    <source>
        <dbReference type="ARBA" id="ARBA00022630"/>
    </source>
</evidence>
<dbReference type="EMBL" id="FNAP01000020">
    <property type="protein sequence ID" value="SDE98973.1"/>
    <property type="molecule type" value="Genomic_DNA"/>
</dbReference>
<dbReference type="GO" id="GO:0016627">
    <property type="term" value="F:oxidoreductase activity, acting on the CH-CH group of donors"/>
    <property type="evidence" value="ECO:0007669"/>
    <property type="project" value="InterPro"/>
</dbReference>
<evidence type="ECO:0000256" key="8">
    <source>
        <dbReference type="ARBA" id="ARBA00066694"/>
    </source>
</evidence>
<evidence type="ECO:0000256" key="4">
    <source>
        <dbReference type="ARBA" id="ARBA00022827"/>
    </source>
</evidence>
<evidence type="ECO:0000256" key="6">
    <source>
        <dbReference type="ARBA" id="ARBA00051388"/>
    </source>
</evidence>
<dbReference type="AlphaFoldDB" id="A0A1G7HF92"/>
<dbReference type="InterPro" id="IPR025878">
    <property type="entry name" value="Acyl-CoA_dh-like_C_dom"/>
</dbReference>
<keyword evidence="4 10" id="KW-0274">FAD</keyword>
<reference evidence="15 16" key="1">
    <citation type="submission" date="2016-10" db="EMBL/GenBank/DDBJ databases">
        <authorList>
            <person name="de Groot N.N."/>
        </authorList>
    </citation>
    <scope>NUCLEOTIDE SEQUENCE [LARGE SCALE GENOMIC DNA]</scope>
    <source>
        <strain evidence="15 16">ATCC 700224</strain>
    </source>
</reference>
<evidence type="ECO:0000256" key="7">
    <source>
        <dbReference type="ARBA" id="ARBA00058683"/>
    </source>
</evidence>
<evidence type="ECO:0000256" key="1">
    <source>
        <dbReference type="ARBA" id="ARBA00001974"/>
    </source>
</evidence>
<dbReference type="InterPro" id="IPR009100">
    <property type="entry name" value="AcylCoA_DH/oxidase_NM_dom_sf"/>
</dbReference>
<keyword evidence="16" id="KW-1185">Reference proteome</keyword>
<dbReference type="PANTHER" id="PTHR42803:SF1">
    <property type="entry name" value="BROAD-SPECIFICITY LINEAR ACYL-COA DEHYDROGENASE FADE5"/>
    <property type="match status" value="1"/>
</dbReference>
<evidence type="ECO:0000313" key="15">
    <source>
        <dbReference type="EMBL" id="SDE98973.1"/>
    </source>
</evidence>
<evidence type="ECO:0000259" key="14">
    <source>
        <dbReference type="Pfam" id="PF12806"/>
    </source>
</evidence>
<comment type="cofactor">
    <cofactor evidence="1 10">
        <name>FAD</name>
        <dbReference type="ChEBI" id="CHEBI:57692"/>
    </cofactor>
</comment>
<feature type="domain" description="Acyl-CoA dehydrogenase/oxidase C-terminal" evidence="11">
    <location>
        <begin position="288"/>
        <end position="453"/>
    </location>
</feature>
<dbReference type="InterPro" id="IPR037069">
    <property type="entry name" value="AcylCoA_DH/ox_N_sf"/>
</dbReference>
<dbReference type="InterPro" id="IPR013786">
    <property type="entry name" value="AcylCoA_DH/ox_N"/>
</dbReference>
<organism evidence="15 16">
    <name type="scientific">Rhodospira trueperi</name>
    <dbReference type="NCBI Taxonomy" id="69960"/>
    <lineage>
        <taxon>Bacteria</taxon>
        <taxon>Pseudomonadati</taxon>
        <taxon>Pseudomonadota</taxon>
        <taxon>Alphaproteobacteria</taxon>
        <taxon>Rhodospirillales</taxon>
        <taxon>Rhodospirillaceae</taxon>
        <taxon>Rhodospira</taxon>
    </lineage>
</organism>
<evidence type="ECO:0000256" key="9">
    <source>
        <dbReference type="ARBA" id="ARBA00069043"/>
    </source>
</evidence>